<reference evidence="1 2" key="1">
    <citation type="submission" date="2020-04" db="EMBL/GenBank/DDBJ databases">
        <title>Perkinsus olseni comparative genomics.</title>
        <authorList>
            <person name="Bogema D.R."/>
        </authorList>
    </citation>
    <scope>NUCLEOTIDE SEQUENCE [LARGE SCALE GENOMIC DNA]</scope>
    <source>
        <strain evidence="1">00978-12</strain>
    </source>
</reference>
<sequence>MVLPSCLGSIGDDVYCHYETEPKHRIACMIGDPDGTVALVYSDFHKLRGSSTYSSSKQREAFLGDPAGPASLRKEGTGFRMTLDGHTAHLSRTHRLGPAALMGMDYEFGSFSPNCFAAVNADSLFYTLLTNGTLKYREAPIQDDGTMVSDDIEFALLSASSFPNRSLGVFLLGSTQVDGSTSFFIMKGDSKPGYESKYWTRQSIESWLEQTAAAQSAVFKRPLTQICKTSKCTTKKPKLLHVNYGICRAEFFVYDGLLKIQQHKIKNFRFASIGLEPEWGHPGEKDHFVYQLVFAGAIDSAVASIALTRDTNLVTFGGGYRVPQVYFTSTSQDSWRLTMESLVVAGGGPSQYYPINTPIAVVGIDTGSPYIIGPYKVVAAAFQAIADVLGVRSGRELVQARVKSSFDQIYWYGKCKDFNLDALKDSTIGLGLQTSSVPYTARVRLSGSYVHCRGVLRLQPACHG</sequence>
<accession>A0A7J6PDV2</accession>
<comment type="caution">
    <text evidence="1">The sequence shown here is derived from an EMBL/GenBank/DDBJ whole genome shotgun (WGS) entry which is preliminary data.</text>
</comment>
<dbReference type="OrthoDB" id="10398842at2759"/>
<evidence type="ECO:0000313" key="2">
    <source>
        <dbReference type="Proteomes" id="UP000541610"/>
    </source>
</evidence>
<protein>
    <submittedName>
        <fullName evidence="1">Uncharacterized protein</fullName>
    </submittedName>
</protein>
<dbReference type="EMBL" id="JABANP010000034">
    <property type="protein sequence ID" value="KAF4694305.1"/>
    <property type="molecule type" value="Genomic_DNA"/>
</dbReference>
<name>A0A7J6PDV2_PEROL</name>
<proteinExistence type="predicted"/>
<dbReference type="AlphaFoldDB" id="A0A7J6PDV2"/>
<organism evidence="1 2">
    <name type="scientific">Perkinsus olseni</name>
    <name type="common">Perkinsus atlanticus</name>
    <dbReference type="NCBI Taxonomy" id="32597"/>
    <lineage>
        <taxon>Eukaryota</taxon>
        <taxon>Sar</taxon>
        <taxon>Alveolata</taxon>
        <taxon>Perkinsozoa</taxon>
        <taxon>Perkinsea</taxon>
        <taxon>Perkinsida</taxon>
        <taxon>Perkinsidae</taxon>
        <taxon>Perkinsus</taxon>
    </lineage>
</organism>
<dbReference type="Proteomes" id="UP000541610">
    <property type="component" value="Unassembled WGS sequence"/>
</dbReference>
<dbReference type="InterPro" id="IPR021109">
    <property type="entry name" value="Peptidase_aspartic_dom_sf"/>
</dbReference>
<dbReference type="Gene3D" id="2.40.70.10">
    <property type="entry name" value="Acid Proteases"/>
    <property type="match status" value="1"/>
</dbReference>
<gene>
    <name evidence="1" type="ORF">FOZ60_008463</name>
</gene>
<evidence type="ECO:0000313" key="1">
    <source>
        <dbReference type="EMBL" id="KAF4694305.1"/>
    </source>
</evidence>
<dbReference type="SUPFAM" id="SSF50630">
    <property type="entry name" value="Acid proteases"/>
    <property type="match status" value="1"/>
</dbReference>